<keyword evidence="2 7" id="KW-0436">Ligase</keyword>
<dbReference type="InterPro" id="IPR000873">
    <property type="entry name" value="AMP-dep_synth/lig_dom"/>
</dbReference>
<organism evidence="7 8">
    <name type="scientific">Caldalkalibacillus uzonensis</name>
    <dbReference type="NCBI Taxonomy" id="353224"/>
    <lineage>
        <taxon>Bacteria</taxon>
        <taxon>Bacillati</taxon>
        <taxon>Bacillota</taxon>
        <taxon>Bacilli</taxon>
        <taxon>Bacillales</taxon>
        <taxon>Bacillaceae</taxon>
        <taxon>Caldalkalibacillus</taxon>
    </lineage>
</organism>
<dbReference type="CDD" id="cd05972">
    <property type="entry name" value="MACS_like"/>
    <property type="match status" value="1"/>
</dbReference>
<dbReference type="InterPro" id="IPR045851">
    <property type="entry name" value="AMP-bd_C_sf"/>
</dbReference>
<gene>
    <name evidence="7" type="ORF">J2S00_003292</name>
</gene>
<dbReference type="RefSeq" id="WP_307342170.1">
    <property type="nucleotide sequence ID" value="NZ_JAUSUQ010000014.1"/>
</dbReference>
<dbReference type="Pfam" id="PF13193">
    <property type="entry name" value="AMP-binding_C"/>
    <property type="match status" value="1"/>
</dbReference>
<dbReference type="SUPFAM" id="SSF56801">
    <property type="entry name" value="Acetyl-CoA synthetase-like"/>
    <property type="match status" value="1"/>
</dbReference>
<evidence type="ECO:0000313" key="7">
    <source>
        <dbReference type="EMBL" id="MDQ0340477.1"/>
    </source>
</evidence>
<evidence type="ECO:0000256" key="4">
    <source>
        <dbReference type="ARBA" id="ARBA00022840"/>
    </source>
</evidence>
<dbReference type="Gene3D" id="3.40.50.12780">
    <property type="entry name" value="N-terminal domain of ligase-like"/>
    <property type="match status" value="1"/>
</dbReference>
<dbReference type="GO" id="GO:0003987">
    <property type="term" value="F:acetate-CoA ligase activity"/>
    <property type="evidence" value="ECO:0007669"/>
    <property type="project" value="UniProtKB-EC"/>
</dbReference>
<sequence>MKLEQLLAPEQYNMTQEFEAFAADPQKVAIRWLNDNGDKREITYQALIKQANRLANALVKQGLKKGDKVLVILPRVPEAYVTYIACLKAGFVVIPSSEMLRAKDLSYRINHGEAKAVIAYQDSVAEFEKIEDPLPSLQYKFVVGAGQPGWTDVDMLVENESDYFEAVSTHREDMAFLSYTSGTTGNPKGVVHVHGWGYAHLQVAAKQWLDIKENDVVWATAGPGWAKWVWSPFLSVLGLGATAVVYHGPFAPARYLSIMEEYQVNVLCCTPTEYRLMAKVDGLERYSLPHLRSAVSAGEPLNREVIDTFRRYFSVDVRDGYGQTENTLLVGTLKGMEIKPGSMGKPTPGNQVEIINEDGEPVGVGEVGDIAVHRETPALFREYYKDPERTQAAYRGEYYLTGDQARRDEDGYFWFEGRSDDIIISSGYTIGPFEVEDALVKHPAVRECAVVASPDEVRGHVVKAFVVLKNPEDAKDHTLVERLQEHVKSLTAPYKYPRKIEFVDSLPKTTSGKIRRVELRQREKEQFTTRS</sequence>
<feature type="domain" description="AMP-dependent synthetase/ligase" evidence="5">
    <location>
        <begin position="21"/>
        <end position="384"/>
    </location>
</feature>
<evidence type="ECO:0000313" key="8">
    <source>
        <dbReference type="Proteomes" id="UP001232445"/>
    </source>
</evidence>
<keyword evidence="4" id="KW-0067">ATP-binding</keyword>
<keyword evidence="3" id="KW-0547">Nucleotide-binding</keyword>
<dbReference type="InterPro" id="IPR042099">
    <property type="entry name" value="ANL_N_sf"/>
</dbReference>
<evidence type="ECO:0000256" key="3">
    <source>
        <dbReference type="ARBA" id="ARBA00022741"/>
    </source>
</evidence>
<evidence type="ECO:0000256" key="2">
    <source>
        <dbReference type="ARBA" id="ARBA00022598"/>
    </source>
</evidence>
<dbReference type="Pfam" id="PF00501">
    <property type="entry name" value="AMP-binding"/>
    <property type="match status" value="1"/>
</dbReference>
<dbReference type="PROSITE" id="PS00455">
    <property type="entry name" value="AMP_BINDING"/>
    <property type="match status" value="1"/>
</dbReference>
<comment type="similarity">
    <text evidence="1">Belongs to the ATP-dependent AMP-binding enzyme family.</text>
</comment>
<keyword evidence="8" id="KW-1185">Reference proteome</keyword>
<reference evidence="7 8" key="1">
    <citation type="submission" date="2023-07" db="EMBL/GenBank/DDBJ databases">
        <title>Genomic Encyclopedia of Type Strains, Phase IV (KMG-IV): sequencing the most valuable type-strain genomes for metagenomic binning, comparative biology and taxonomic classification.</title>
        <authorList>
            <person name="Goeker M."/>
        </authorList>
    </citation>
    <scope>NUCLEOTIDE SEQUENCE [LARGE SCALE GENOMIC DNA]</scope>
    <source>
        <strain evidence="7 8">DSM 17740</strain>
    </source>
</reference>
<feature type="domain" description="AMP-binding enzyme C-terminal" evidence="6">
    <location>
        <begin position="434"/>
        <end position="513"/>
    </location>
</feature>
<dbReference type="EMBL" id="JAUSUQ010000014">
    <property type="protein sequence ID" value="MDQ0340477.1"/>
    <property type="molecule type" value="Genomic_DNA"/>
</dbReference>
<evidence type="ECO:0000256" key="1">
    <source>
        <dbReference type="ARBA" id="ARBA00006432"/>
    </source>
</evidence>
<proteinExistence type="inferred from homology"/>
<dbReference type="Gene3D" id="3.30.300.30">
    <property type="match status" value="1"/>
</dbReference>
<protein>
    <submittedName>
        <fullName evidence="7">Acetyl-CoA synthetase</fullName>
        <ecNumber evidence="7">6.2.1.1</ecNumber>
    </submittedName>
</protein>
<dbReference type="NCBIfam" id="NF047394">
    <property type="entry name" value="AcylCoAsynMbcS"/>
    <property type="match status" value="1"/>
</dbReference>
<dbReference type="Proteomes" id="UP001232445">
    <property type="component" value="Unassembled WGS sequence"/>
</dbReference>
<name>A0ABU0CVN4_9BACI</name>
<accession>A0ABU0CVN4</accession>
<dbReference type="PANTHER" id="PTHR43605:SF10">
    <property type="entry name" value="ACYL-COA SYNTHETASE MEDIUM CHAIN FAMILY MEMBER 3"/>
    <property type="match status" value="1"/>
</dbReference>
<dbReference type="InterPro" id="IPR025110">
    <property type="entry name" value="AMP-bd_C"/>
</dbReference>
<dbReference type="InterPro" id="IPR020845">
    <property type="entry name" value="AMP-binding_CS"/>
</dbReference>
<evidence type="ECO:0000259" key="5">
    <source>
        <dbReference type="Pfam" id="PF00501"/>
    </source>
</evidence>
<evidence type="ECO:0000259" key="6">
    <source>
        <dbReference type="Pfam" id="PF13193"/>
    </source>
</evidence>
<dbReference type="PANTHER" id="PTHR43605">
    <property type="entry name" value="ACYL-COENZYME A SYNTHETASE"/>
    <property type="match status" value="1"/>
</dbReference>
<comment type="caution">
    <text evidence="7">The sequence shown here is derived from an EMBL/GenBank/DDBJ whole genome shotgun (WGS) entry which is preliminary data.</text>
</comment>
<dbReference type="EC" id="6.2.1.1" evidence="7"/>
<dbReference type="InterPro" id="IPR051087">
    <property type="entry name" value="Mitochondrial_ACSM"/>
</dbReference>